<name>A0ACB9FQB4_ARCLA</name>
<sequence>MAISNANHQLALVVSSNTTTTYEELLESQKELLSKQIYELQNIVSTQCKLTGVNPLSQEMAAGALSIKIGKRPRDLLNPKAIKYMQSIFSVKDEISKKEIKAISALFGLTATQVRDFFTGQRSRIRRFIRLSREKAIQSAEHVQEQDGSLSSNLDVQNHPVPLNSMGPPSIEAPSCSTQDEVLPDTDDSDKYFIDNIFSLLRKEETFSGQVKLMEWILRIQNASVLYWFLTNGGVMILATWLSQAAIEEQTSVLHIILRVLCHLPLHKSLPAHMSAILQSVNKLRFYRGSDISNRAKSLLSRWSKMFARSQAMRRPNANVSPVDAQNEMLLKQSIGEIMENESLESRINNPGATHLLQENSENSRNLGSSQSIKLLTAPSDDSNIKLLRGVSHTRERRKVQLVEQPGQKAAGRGPQVTRLVSTTQGRPLSADDIQKAKMRAQFMRSKYGESYVSPQVKKTEVPRAASTSQAAMTPPSSKAAPVRPKVEEPATSTSALTQSAAKPGGQPNVQPDIQPKAEEHKKPAILASGDDVQEAPIHSKGNMELEEPVWKKCKRFQISWVNPPEMKISKDWSVCSGENSKEVDVQNNRIKREKEVFYESVLETPPNPKEPWDREMDYDDSLTPEIPTEQLPDDDDDNMVSEPVEMVPARMNLDSAVTSGYAAGTSTNGENNNRSMPEPDLELLAVLLKNPEIVYTLTAGQGGILTGEQMVKLLDAIKANAARGGSISTLINGLVERKAEEKVEVSLPSPTPSSNPVTSGWRPENAKNQLFRQSVTVNSDAYAIPAVNFQSLTQQQAFAPITHQRFPDLPLDRRNVSDFVPDRRNIPTAVATANLAQQVISPATHQRYTEMVPDHGNIPAAGRGPPLQGSNASSGAYFSGGHGGSQIPSQRQVISEPRQSLVQSWSGRESLGSSPYSPAERNANHNTYGTREFVQPPALRTGPSWARNGGYRDEPGFESWSPDNSPVRSREYVDGRDYSDPHSRSYNYRSDVSGMQHDASRYRDRGGRNDSSRWRDRRR</sequence>
<keyword evidence="2" id="KW-1185">Reference proteome</keyword>
<comment type="caution">
    <text evidence="1">The sequence shown here is derived from an EMBL/GenBank/DDBJ whole genome shotgun (WGS) entry which is preliminary data.</text>
</comment>
<organism evidence="1 2">
    <name type="scientific">Arctium lappa</name>
    <name type="common">Greater burdock</name>
    <name type="synonym">Lappa major</name>
    <dbReference type="NCBI Taxonomy" id="4217"/>
    <lineage>
        <taxon>Eukaryota</taxon>
        <taxon>Viridiplantae</taxon>
        <taxon>Streptophyta</taxon>
        <taxon>Embryophyta</taxon>
        <taxon>Tracheophyta</taxon>
        <taxon>Spermatophyta</taxon>
        <taxon>Magnoliopsida</taxon>
        <taxon>eudicotyledons</taxon>
        <taxon>Gunneridae</taxon>
        <taxon>Pentapetalae</taxon>
        <taxon>asterids</taxon>
        <taxon>campanulids</taxon>
        <taxon>Asterales</taxon>
        <taxon>Asteraceae</taxon>
        <taxon>Carduoideae</taxon>
        <taxon>Cardueae</taxon>
        <taxon>Arctiinae</taxon>
        <taxon>Arctium</taxon>
    </lineage>
</organism>
<accession>A0ACB9FQB4</accession>
<dbReference type="EMBL" id="CM042047">
    <property type="protein sequence ID" value="KAI3773128.1"/>
    <property type="molecule type" value="Genomic_DNA"/>
</dbReference>
<reference evidence="2" key="1">
    <citation type="journal article" date="2022" name="Mol. Ecol. Resour.">
        <title>The genomes of chicory, endive, great burdock and yacon provide insights into Asteraceae palaeo-polyploidization history and plant inulin production.</title>
        <authorList>
            <person name="Fan W."/>
            <person name="Wang S."/>
            <person name="Wang H."/>
            <person name="Wang A."/>
            <person name="Jiang F."/>
            <person name="Liu H."/>
            <person name="Zhao H."/>
            <person name="Xu D."/>
            <person name="Zhang Y."/>
        </authorList>
    </citation>
    <scope>NUCLEOTIDE SEQUENCE [LARGE SCALE GENOMIC DNA]</scope>
    <source>
        <strain evidence="2">cv. Niubang</strain>
    </source>
</reference>
<dbReference type="Proteomes" id="UP001055879">
    <property type="component" value="Linkage Group LG01"/>
</dbReference>
<evidence type="ECO:0000313" key="1">
    <source>
        <dbReference type="EMBL" id="KAI3773128.1"/>
    </source>
</evidence>
<proteinExistence type="predicted"/>
<protein>
    <submittedName>
        <fullName evidence="1">Uncharacterized protein</fullName>
    </submittedName>
</protein>
<reference evidence="1 2" key="2">
    <citation type="journal article" date="2022" name="Mol. Ecol. Resour.">
        <title>The genomes of chicory, endive, great burdock and yacon provide insights into Asteraceae paleo-polyploidization history and plant inulin production.</title>
        <authorList>
            <person name="Fan W."/>
            <person name="Wang S."/>
            <person name="Wang H."/>
            <person name="Wang A."/>
            <person name="Jiang F."/>
            <person name="Liu H."/>
            <person name="Zhao H."/>
            <person name="Xu D."/>
            <person name="Zhang Y."/>
        </authorList>
    </citation>
    <scope>NUCLEOTIDE SEQUENCE [LARGE SCALE GENOMIC DNA]</scope>
    <source>
        <strain evidence="2">cv. Niubang</strain>
    </source>
</reference>
<evidence type="ECO:0000313" key="2">
    <source>
        <dbReference type="Proteomes" id="UP001055879"/>
    </source>
</evidence>
<gene>
    <name evidence="1" type="ORF">L6452_04328</name>
</gene>